<dbReference type="InterPro" id="IPR003959">
    <property type="entry name" value="ATPase_AAA_core"/>
</dbReference>
<protein>
    <submittedName>
        <fullName evidence="13">ATP-dependent zinc metalloprotease FtsH</fullName>
    </submittedName>
</protein>
<comment type="similarity">
    <text evidence="8">Belongs to the AAA ATPase family.</text>
</comment>
<dbReference type="EMBL" id="BMAO01028576">
    <property type="protein sequence ID" value="GFR25784.1"/>
    <property type="molecule type" value="Genomic_DNA"/>
</dbReference>
<dbReference type="OrthoDB" id="5421at2759"/>
<dbReference type="InterPro" id="IPR041569">
    <property type="entry name" value="AAA_lid_3"/>
</dbReference>
<dbReference type="SMART" id="SM00382">
    <property type="entry name" value="AAA"/>
    <property type="match status" value="1"/>
</dbReference>
<dbReference type="Gene3D" id="3.40.50.300">
    <property type="entry name" value="P-loop containing nucleotide triphosphate hydrolases"/>
    <property type="match status" value="1"/>
</dbReference>
<keyword evidence="3 8" id="KW-0547">Nucleotide-binding</keyword>
<dbReference type="Gene3D" id="1.10.8.60">
    <property type="match status" value="1"/>
</dbReference>
<organism evidence="13 15">
    <name type="scientific">Trichonephila clavata</name>
    <name type="common">Joro spider</name>
    <name type="synonym">Nephila clavata</name>
    <dbReference type="NCBI Taxonomy" id="2740835"/>
    <lineage>
        <taxon>Eukaryota</taxon>
        <taxon>Metazoa</taxon>
        <taxon>Ecdysozoa</taxon>
        <taxon>Arthropoda</taxon>
        <taxon>Chelicerata</taxon>
        <taxon>Arachnida</taxon>
        <taxon>Araneae</taxon>
        <taxon>Araneomorphae</taxon>
        <taxon>Entelegynae</taxon>
        <taxon>Araneoidea</taxon>
        <taxon>Nephilidae</taxon>
        <taxon>Trichonephila</taxon>
    </lineage>
</organism>
<evidence type="ECO:0000256" key="7">
    <source>
        <dbReference type="ARBA" id="ARBA00023054"/>
    </source>
</evidence>
<evidence type="ECO:0000256" key="2">
    <source>
        <dbReference type="ARBA" id="ARBA00022723"/>
    </source>
</evidence>
<comment type="cofactor">
    <cofactor evidence="1">
        <name>Zn(2+)</name>
        <dbReference type="ChEBI" id="CHEBI:29105"/>
    </cofactor>
</comment>
<gene>
    <name evidence="13" type="primary">ftsH</name>
    <name evidence="12" type="ORF">TNCT_112751</name>
    <name evidence="14" type="ORF">TNCT_142801</name>
    <name evidence="13" type="ORF">TNCT_330591</name>
</gene>
<dbReference type="EMBL" id="BMAO01026297">
    <property type="protein sequence ID" value="GFR08322.1"/>
    <property type="molecule type" value="Genomic_DNA"/>
</dbReference>
<evidence type="ECO:0000256" key="4">
    <source>
        <dbReference type="ARBA" id="ARBA00022833"/>
    </source>
</evidence>
<reference evidence="13" key="1">
    <citation type="submission" date="2020-07" db="EMBL/GenBank/DDBJ databases">
        <title>Multicomponent nature underlies the extraordinary mechanical properties of spider dragline silk.</title>
        <authorList>
            <person name="Kono N."/>
            <person name="Nakamura H."/>
            <person name="Mori M."/>
            <person name="Yoshida Y."/>
            <person name="Ohtoshi R."/>
            <person name="Malay A.D."/>
            <person name="Moran D.A.P."/>
            <person name="Tomita M."/>
            <person name="Numata K."/>
            <person name="Arakawa K."/>
        </authorList>
    </citation>
    <scope>NUCLEOTIDE SEQUENCE</scope>
</reference>
<evidence type="ECO:0000256" key="10">
    <source>
        <dbReference type="SAM" id="Phobius"/>
    </source>
</evidence>
<dbReference type="FunFam" id="3.40.50.300:FF:001025">
    <property type="entry name" value="ATPase family, AAA domain-containing 2B"/>
    <property type="match status" value="1"/>
</dbReference>
<keyword evidence="10" id="KW-1133">Transmembrane helix</keyword>
<keyword evidence="4" id="KW-0862">Zinc</keyword>
<proteinExistence type="inferred from homology"/>
<evidence type="ECO:0000256" key="5">
    <source>
        <dbReference type="ARBA" id="ARBA00022840"/>
    </source>
</evidence>
<evidence type="ECO:0000313" key="14">
    <source>
        <dbReference type="EMBL" id="GFR25784.1"/>
    </source>
</evidence>
<dbReference type="Pfam" id="PF17862">
    <property type="entry name" value="AAA_lid_3"/>
    <property type="match status" value="1"/>
</dbReference>
<keyword evidence="6 13" id="KW-0645">Protease</keyword>
<keyword evidence="6 13" id="KW-0378">Hydrolase</keyword>
<dbReference type="GO" id="GO:0004176">
    <property type="term" value="F:ATP-dependent peptidase activity"/>
    <property type="evidence" value="ECO:0007669"/>
    <property type="project" value="TreeGrafter"/>
</dbReference>
<evidence type="ECO:0000256" key="6">
    <source>
        <dbReference type="ARBA" id="ARBA00023049"/>
    </source>
</evidence>
<evidence type="ECO:0000256" key="9">
    <source>
        <dbReference type="SAM" id="MobiDB-lite"/>
    </source>
</evidence>
<dbReference type="GO" id="GO:0016887">
    <property type="term" value="F:ATP hydrolysis activity"/>
    <property type="evidence" value="ECO:0007669"/>
    <property type="project" value="InterPro"/>
</dbReference>
<dbReference type="GO" id="GO:0005739">
    <property type="term" value="C:mitochondrion"/>
    <property type="evidence" value="ECO:0007669"/>
    <property type="project" value="TreeGrafter"/>
</dbReference>
<feature type="domain" description="AAA+ ATPase" evidence="11">
    <location>
        <begin position="101"/>
        <end position="239"/>
    </location>
</feature>
<dbReference type="Proteomes" id="UP000887116">
    <property type="component" value="Unassembled WGS sequence"/>
</dbReference>
<dbReference type="PANTHER" id="PTHR23076:SF97">
    <property type="entry name" value="ATP-DEPENDENT ZINC METALLOPROTEASE YME1L1"/>
    <property type="match status" value="1"/>
</dbReference>
<dbReference type="InterPro" id="IPR003960">
    <property type="entry name" value="ATPase_AAA_CS"/>
</dbReference>
<evidence type="ECO:0000313" key="13">
    <source>
        <dbReference type="EMBL" id="GFR24790.1"/>
    </source>
</evidence>
<keyword evidence="5 8" id="KW-0067">ATP-binding</keyword>
<feature type="compositionally biased region" description="Basic and acidic residues" evidence="9">
    <location>
        <begin position="308"/>
        <end position="317"/>
    </location>
</feature>
<dbReference type="GO" id="GO:0005524">
    <property type="term" value="F:ATP binding"/>
    <property type="evidence" value="ECO:0007669"/>
    <property type="project" value="UniProtKB-KW"/>
</dbReference>
<keyword evidence="2" id="KW-0479">Metal-binding</keyword>
<dbReference type="Pfam" id="PF00004">
    <property type="entry name" value="AAA"/>
    <property type="match status" value="1"/>
</dbReference>
<dbReference type="SUPFAM" id="SSF52540">
    <property type="entry name" value="P-loop containing nucleoside triphosphate hydrolases"/>
    <property type="match status" value="1"/>
</dbReference>
<keyword evidence="15" id="KW-1185">Reference proteome</keyword>
<dbReference type="AlphaFoldDB" id="A0A8X6LWP4"/>
<dbReference type="EMBL" id="BMAO01018616">
    <property type="protein sequence ID" value="GFR24790.1"/>
    <property type="molecule type" value="Genomic_DNA"/>
</dbReference>
<accession>A0A8X6LWP4</accession>
<evidence type="ECO:0000256" key="8">
    <source>
        <dbReference type="RuleBase" id="RU003651"/>
    </source>
</evidence>
<dbReference type="PROSITE" id="PS00674">
    <property type="entry name" value="AAA"/>
    <property type="match status" value="1"/>
</dbReference>
<feature type="region of interest" description="Disordered" evidence="9">
    <location>
        <begin position="296"/>
        <end position="321"/>
    </location>
</feature>
<feature type="transmembrane region" description="Helical" evidence="10">
    <location>
        <begin position="20"/>
        <end position="37"/>
    </location>
</feature>
<evidence type="ECO:0000256" key="3">
    <source>
        <dbReference type="ARBA" id="ARBA00022741"/>
    </source>
</evidence>
<dbReference type="InterPro" id="IPR003593">
    <property type="entry name" value="AAA+_ATPase"/>
</dbReference>
<keyword evidence="10" id="KW-0812">Transmembrane</keyword>
<keyword evidence="7" id="KW-0175">Coiled coil</keyword>
<dbReference type="GO" id="GO:0008237">
    <property type="term" value="F:metallopeptidase activity"/>
    <property type="evidence" value="ECO:0007669"/>
    <property type="project" value="UniProtKB-KW"/>
</dbReference>
<evidence type="ECO:0000313" key="15">
    <source>
        <dbReference type="Proteomes" id="UP000887116"/>
    </source>
</evidence>
<name>A0A8X6LWP4_TRICU</name>
<dbReference type="InterPro" id="IPR027417">
    <property type="entry name" value="P-loop_NTPase"/>
</dbReference>
<comment type="caution">
    <text evidence="13">The sequence shown here is derived from an EMBL/GenBank/DDBJ whole genome shotgun (WGS) entry which is preliminary data.</text>
</comment>
<keyword evidence="6 13" id="KW-0482">Metalloprotease</keyword>
<dbReference type="GO" id="GO:0006508">
    <property type="term" value="P:proteolysis"/>
    <property type="evidence" value="ECO:0007669"/>
    <property type="project" value="TreeGrafter"/>
</dbReference>
<evidence type="ECO:0000313" key="12">
    <source>
        <dbReference type="EMBL" id="GFR08322.1"/>
    </source>
</evidence>
<dbReference type="GO" id="GO:0046872">
    <property type="term" value="F:metal ion binding"/>
    <property type="evidence" value="ECO:0007669"/>
    <property type="project" value="UniProtKB-KW"/>
</dbReference>
<evidence type="ECO:0000256" key="1">
    <source>
        <dbReference type="ARBA" id="ARBA00001947"/>
    </source>
</evidence>
<dbReference type="PANTHER" id="PTHR23076">
    <property type="entry name" value="METALLOPROTEASE M41 FTSH"/>
    <property type="match status" value="1"/>
</dbReference>
<keyword evidence="10" id="KW-0472">Membrane</keyword>
<evidence type="ECO:0000259" key="11">
    <source>
        <dbReference type="SMART" id="SM00382"/>
    </source>
</evidence>
<sequence length="333" mass="37303">MHTMLLSKGYELAAHYLSEAMPFVLIVVFFFIAWFIYDQVFSKLKEVELPISIELANSSEKRITFADAIIDDSLKQRLQMICCDQMTEEMCKLFKNKSINSLRGYILYGPPGNGKTLIARAIAGESNMNFISISGSELIGVYIGHGAHAVRELFKIAKKYSPCIVFIDEIDAVAQKRSTANNSAYHCRESLTQLLTEIDGFKSRKDIIVIGATNLISDIDPALIRPGRLGQKVYVPNPGTEARQKILELYMRGIEADKELNLKNITEKTKGYSGAELEQLVNEAKMCAVEGRRSKVSKKDFGSALERLSPEQKRDRMGSFSDVQTQTEAFCSI</sequence>